<accession>A0A3F3H2M3</accession>
<dbReference type="RefSeq" id="WP_059393615.1">
    <property type="nucleotide sequence ID" value="NZ_CAUZLZ010000006.1"/>
</dbReference>
<feature type="domain" description="Aconitase/3-isopropylmalate dehydratase large subunit alpha/beta/alpha" evidence="14">
    <location>
        <begin position="7"/>
        <end position="447"/>
    </location>
</feature>
<dbReference type="Proteomes" id="UP000064514">
    <property type="component" value="Unassembled WGS sequence"/>
</dbReference>
<comment type="cofactor">
    <cofactor evidence="13">
        <name>[4Fe-4S] cluster</name>
        <dbReference type="ChEBI" id="CHEBI:49883"/>
    </cofactor>
    <text evidence="13">Binds 1 [4Fe-4S] cluster per subunit.</text>
</comment>
<evidence type="ECO:0000256" key="7">
    <source>
        <dbReference type="ARBA" id="ARBA00022723"/>
    </source>
</evidence>
<keyword evidence="7 13" id="KW-0479">Metal-binding</keyword>
<evidence type="ECO:0000256" key="13">
    <source>
        <dbReference type="HAMAP-Rule" id="MF_01026"/>
    </source>
</evidence>
<dbReference type="GO" id="GO:0003994">
    <property type="term" value="F:aconitate hydratase activity"/>
    <property type="evidence" value="ECO:0007669"/>
    <property type="project" value="UniProtKB-EC"/>
</dbReference>
<dbReference type="PANTHER" id="PTHR43822">
    <property type="entry name" value="HOMOACONITASE, MITOCHONDRIAL-RELATED"/>
    <property type="match status" value="1"/>
</dbReference>
<dbReference type="HAMAP" id="MF_01026">
    <property type="entry name" value="LeuC_type1"/>
    <property type="match status" value="1"/>
</dbReference>
<dbReference type="NCBIfam" id="TIGR00170">
    <property type="entry name" value="leuC"/>
    <property type="match status" value="1"/>
</dbReference>
<evidence type="ECO:0000256" key="4">
    <source>
        <dbReference type="ARBA" id="ARBA00022430"/>
    </source>
</evidence>
<organism evidence="15">
    <name type="scientific">Fructobacillus tropaeoli</name>
    <dbReference type="NCBI Taxonomy" id="709323"/>
    <lineage>
        <taxon>Bacteria</taxon>
        <taxon>Bacillati</taxon>
        <taxon>Bacillota</taxon>
        <taxon>Bacilli</taxon>
        <taxon>Lactobacillales</taxon>
        <taxon>Lactobacillaceae</taxon>
        <taxon>Fructobacillus</taxon>
    </lineage>
</organism>
<evidence type="ECO:0000256" key="6">
    <source>
        <dbReference type="ARBA" id="ARBA00022605"/>
    </source>
</evidence>
<evidence type="ECO:0000256" key="1">
    <source>
        <dbReference type="ARBA" id="ARBA00000491"/>
    </source>
</evidence>
<dbReference type="PRINTS" id="PR00415">
    <property type="entry name" value="ACONITASE"/>
</dbReference>
<dbReference type="NCBIfam" id="NF004016">
    <property type="entry name" value="PRK05478.1"/>
    <property type="match status" value="1"/>
</dbReference>
<keyword evidence="10 13" id="KW-0456">Lyase</keyword>
<sequence length="465" mass="50573">MSQTLFDQIWNQHVIAGEPGQPQLLYVDLHLVHEVTSPQPFDGLRTSNRRLRRPDLTFATMDHNVPTKNLESVQDEMSRLQMATLEKNCQEFGVDLASVGDEDQGIVHVVGPELGLTQPGKVIVCGDSHTATHGAFGAIAFGIGTSEVEHVMATQTIWQVKPKTMGIKVTGHLPANTYAKDLIMALIAKYGVSFGTGYAIEFFGETIENLSMPERMTICNMCIEAGSKTGMVQPDQTTFDYLAGRKRAPKDMEKAKEVWSQLKTDDEVAFDRLIEFDVSDLKPMVTWGTNPGMAMAVDEKTPAISNSDDQAAYDYIGLHPGMAAEEIPLDYIFIGSCTNSRYEDLVEAAKIMKGKHLAANITAWIVPGSRAIRNRAMKDGLAQIFLDAGCQWREPGCSACLAMNEDKIPAGKHAASTSNRNFVGRQGKGSKTHLASPAMVAAAGIAGHFVDITKIHDTAEAAMGV</sequence>
<evidence type="ECO:0000256" key="8">
    <source>
        <dbReference type="ARBA" id="ARBA00023004"/>
    </source>
</evidence>
<dbReference type="GO" id="GO:0003861">
    <property type="term" value="F:3-isopropylmalate dehydratase activity"/>
    <property type="evidence" value="ECO:0007669"/>
    <property type="project" value="UniProtKB-UniRule"/>
</dbReference>
<comment type="similarity">
    <text evidence="13">Belongs to the aconitase/IPM isomerase family. LeuC type 1 subfamily.</text>
</comment>
<keyword evidence="5 13" id="KW-0004">4Fe-4S</keyword>
<dbReference type="Pfam" id="PF00330">
    <property type="entry name" value="Aconitase"/>
    <property type="match status" value="1"/>
</dbReference>
<dbReference type="GO" id="GO:0046872">
    <property type="term" value="F:metal ion binding"/>
    <property type="evidence" value="ECO:0007669"/>
    <property type="project" value="UniProtKB-KW"/>
</dbReference>
<evidence type="ECO:0000256" key="10">
    <source>
        <dbReference type="ARBA" id="ARBA00023239"/>
    </source>
</evidence>
<dbReference type="GO" id="GO:0016853">
    <property type="term" value="F:isomerase activity"/>
    <property type="evidence" value="ECO:0007669"/>
    <property type="project" value="UniProtKB-KW"/>
</dbReference>
<dbReference type="SUPFAM" id="SSF53732">
    <property type="entry name" value="Aconitase iron-sulfur domain"/>
    <property type="match status" value="1"/>
</dbReference>
<protein>
    <recommendedName>
        <fullName evidence="13">3-isopropylmalate dehydratase large subunit</fullName>
        <ecNumber evidence="13">4.2.1.33</ecNumber>
    </recommendedName>
    <alternativeName>
        <fullName evidence="13">Alpha-IPM isomerase</fullName>
        <shortName evidence="13">IPMI</shortName>
    </alternativeName>
    <alternativeName>
        <fullName evidence="13">Isopropylmalate isomerase</fullName>
    </alternativeName>
</protein>
<dbReference type="InterPro" id="IPR018136">
    <property type="entry name" value="Aconitase_4Fe-4S_BS"/>
</dbReference>
<evidence type="ECO:0000256" key="5">
    <source>
        <dbReference type="ARBA" id="ARBA00022485"/>
    </source>
</evidence>
<keyword evidence="15" id="KW-0413">Isomerase</keyword>
<feature type="binding site" evidence="13">
    <location>
        <position position="400"/>
    </location>
    <ligand>
        <name>[4Fe-4S] cluster</name>
        <dbReference type="ChEBI" id="CHEBI:49883"/>
    </ligand>
</feature>
<dbReference type="PANTHER" id="PTHR43822:SF9">
    <property type="entry name" value="3-ISOPROPYLMALATE DEHYDRATASE"/>
    <property type="match status" value="1"/>
</dbReference>
<dbReference type="InterPro" id="IPR050067">
    <property type="entry name" value="IPM_dehydratase_rel_enz"/>
</dbReference>
<evidence type="ECO:0000256" key="12">
    <source>
        <dbReference type="ARBA" id="ARBA00023501"/>
    </source>
</evidence>
<dbReference type="UniPathway" id="UPA00048">
    <property type="reaction ID" value="UER00071"/>
</dbReference>
<dbReference type="GO" id="GO:0051539">
    <property type="term" value="F:4 iron, 4 sulfur cluster binding"/>
    <property type="evidence" value="ECO:0007669"/>
    <property type="project" value="UniProtKB-KW"/>
</dbReference>
<evidence type="ECO:0000256" key="2">
    <source>
        <dbReference type="ARBA" id="ARBA00002695"/>
    </source>
</evidence>
<dbReference type="InterPro" id="IPR001030">
    <property type="entry name" value="Acoase/IPM_deHydtase_lsu_aba"/>
</dbReference>
<evidence type="ECO:0000256" key="9">
    <source>
        <dbReference type="ARBA" id="ARBA00023014"/>
    </source>
</evidence>
<keyword evidence="4 13" id="KW-0432">Leucine biosynthesis</keyword>
<proteinExistence type="inferred from homology"/>
<keyword evidence="11 13" id="KW-0100">Branched-chain amino acid biosynthesis</keyword>
<comment type="pathway">
    <text evidence="3 13">Amino-acid biosynthesis; L-leucine biosynthesis; L-leucine from 3-methyl-2-oxobutanoate: step 2/4.</text>
</comment>
<dbReference type="EC" id="4.2.1.33" evidence="13"/>
<dbReference type="STRING" id="709323.GCA_001047135_00726"/>
<dbReference type="InterPro" id="IPR004430">
    <property type="entry name" value="3-IsopropMal_deHydase_lsu"/>
</dbReference>
<keyword evidence="6 13" id="KW-0028">Amino-acid biosynthesis</keyword>
<dbReference type="GO" id="GO:0009098">
    <property type="term" value="P:L-leucine biosynthetic process"/>
    <property type="evidence" value="ECO:0007669"/>
    <property type="project" value="UniProtKB-UniRule"/>
</dbReference>
<comment type="catalytic activity">
    <reaction evidence="12">
        <text>citrate = D-threo-isocitrate</text>
        <dbReference type="Rhea" id="RHEA:10336"/>
        <dbReference type="ChEBI" id="CHEBI:15562"/>
        <dbReference type="ChEBI" id="CHEBI:16947"/>
        <dbReference type="EC" id="4.2.1.3"/>
    </reaction>
</comment>
<dbReference type="EMBL" id="DF968080">
    <property type="protein sequence ID" value="GAP04182.1"/>
    <property type="molecule type" value="Genomic_DNA"/>
</dbReference>
<keyword evidence="8 13" id="KW-0408">Iron</keyword>
<dbReference type="PROSITE" id="PS01244">
    <property type="entry name" value="ACONITASE_2"/>
    <property type="match status" value="1"/>
</dbReference>
<reference evidence="15" key="1">
    <citation type="journal article" date="2015" name="BMC Genomics">
        <title>Comparative genomics of Fructobacillus spp. and Leuconostoc spp. reveals niche-specific evolution of Fructobacillus spp.</title>
        <authorList>
            <person name="Endo A."/>
            <person name="Tanizawa Y."/>
            <person name="Tanaka N."/>
            <person name="Maeno S."/>
            <person name="Kumar H."/>
            <person name="Shiwa Y."/>
            <person name="Okada S."/>
            <person name="Yoshikawa H."/>
            <person name="Dicks L."/>
            <person name="Nakagawa J."/>
            <person name="Arita M."/>
        </authorList>
    </citation>
    <scope>NUCLEOTIDE SEQUENCE [LARGE SCALE GENOMIC DNA]</scope>
    <source>
        <strain evidence="15">F214-1</strain>
    </source>
</reference>
<name>A0A3F3H2M3_9LACO</name>
<evidence type="ECO:0000256" key="11">
    <source>
        <dbReference type="ARBA" id="ARBA00023304"/>
    </source>
</evidence>
<evidence type="ECO:0000256" key="3">
    <source>
        <dbReference type="ARBA" id="ARBA00004729"/>
    </source>
</evidence>
<comment type="catalytic activity">
    <reaction evidence="1 13">
        <text>(2R,3S)-3-isopropylmalate = (2S)-2-isopropylmalate</text>
        <dbReference type="Rhea" id="RHEA:32287"/>
        <dbReference type="ChEBI" id="CHEBI:1178"/>
        <dbReference type="ChEBI" id="CHEBI:35121"/>
        <dbReference type="EC" id="4.2.1.33"/>
    </reaction>
</comment>
<evidence type="ECO:0000313" key="15">
    <source>
        <dbReference type="EMBL" id="GAP04182.1"/>
    </source>
</evidence>
<keyword evidence="9 13" id="KW-0411">Iron-sulfur</keyword>
<evidence type="ECO:0000259" key="14">
    <source>
        <dbReference type="Pfam" id="PF00330"/>
    </source>
</evidence>
<dbReference type="AlphaFoldDB" id="A0A3F3H2M3"/>
<dbReference type="PROSITE" id="PS00450">
    <property type="entry name" value="ACONITASE_1"/>
    <property type="match status" value="1"/>
</dbReference>
<comment type="function">
    <text evidence="2 13">Catalyzes the isomerization between 2-isopropylmalate and 3-isopropylmalate, via the formation of 2-isopropylmaleate.</text>
</comment>
<dbReference type="InterPro" id="IPR015931">
    <property type="entry name" value="Acnase/IPM_dHydase_lsu_aba_1/3"/>
</dbReference>
<dbReference type="CDD" id="cd01583">
    <property type="entry name" value="IPMI"/>
    <property type="match status" value="1"/>
</dbReference>
<feature type="binding site" evidence="13">
    <location>
        <position position="397"/>
    </location>
    <ligand>
        <name>[4Fe-4S] cluster</name>
        <dbReference type="ChEBI" id="CHEBI:49883"/>
    </ligand>
</feature>
<comment type="subunit">
    <text evidence="13">Heterodimer of LeuC and LeuD.</text>
</comment>
<dbReference type="NCBIfam" id="NF009116">
    <property type="entry name" value="PRK12466.1"/>
    <property type="match status" value="1"/>
</dbReference>
<dbReference type="InterPro" id="IPR033941">
    <property type="entry name" value="IPMI_cat"/>
</dbReference>
<dbReference type="Gene3D" id="3.30.499.10">
    <property type="entry name" value="Aconitase, domain 3"/>
    <property type="match status" value="2"/>
</dbReference>
<dbReference type="InterPro" id="IPR036008">
    <property type="entry name" value="Aconitase_4Fe-4S_dom"/>
</dbReference>
<gene>
    <name evidence="13" type="primary">leuC</name>
    <name evidence="15" type="ORF">FTRO_0031230</name>
</gene>
<feature type="binding site" evidence="13">
    <location>
        <position position="337"/>
    </location>
    <ligand>
        <name>[4Fe-4S] cluster</name>
        <dbReference type="ChEBI" id="CHEBI:49883"/>
    </ligand>
</feature>